<dbReference type="Proteomes" id="UP000030380">
    <property type="component" value="Unassembled WGS sequence"/>
</dbReference>
<feature type="chain" id="PRO_5002009299" description="Transferrin-binding protein B C-lobe/N-lobe beta barrel domain-containing protein" evidence="2">
    <location>
        <begin position="25"/>
        <end position="361"/>
    </location>
</feature>
<dbReference type="Gene3D" id="2.40.160.90">
    <property type="match status" value="1"/>
</dbReference>
<feature type="signal peptide" evidence="2">
    <location>
        <begin position="1"/>
        <end position="24"/>
    </location>
</feature>
<feature type="region of interest" description="Disordered" evidence="1">
    <location>
        <begin position="23"/>
        <end position="76"/>
    </location>
</feature>
<dbReference type="STRING" id="505317.OA57_02415"/>
<protein>
    <recommendedName>
        <fullName evidence="5">Transferrin-binding protein B C-lobe/N-lobe beta barrel domain-containing protein</fullName>
    </recommendedName>
</protein>
<dbReference type="RefSeq" id="WP_034612952.1">
    <property type="nucleotide sequence ID" value="NZ_JSUM01000003.1"/>
</dbReference>
<organism evidence="3 4">
    <name type="scientific">Chelonobacter oris</name>
    <dbReference type="NCBI Taxonomy" id="505317"/>
    <lineage>
        <taxon>Bacteria</taxon>
        <taxon>Pseudomonadati</taxon>
        <taxon>Pseudomonadota</taxon>
        <taxon>Gammaproteobacteria</taxon>
        <taxon>Pasteurellales</taxon>
        <taxon>Pasteurellaceae</taxon>
        <taxon>Chelonobacter</taxon>
    </lineage>
</organism>
<feature type="compositionally biased region" description="Basic and acidic residues" evidence="1">
    <location>
        <begin position="41"/>
        <end position="67"/>
    </location>
</feature>
<dbReference type="OrthoDB" id="5679270at2"/>
<evidence type="ECO:0000313" key="4">
    <source>
        <dbReference type="Proteomes" id="UP000030380"/>
    </source>
</evidence>
<evidence type="ECO:0000313" key="3">
    <source>
        <dbReference type="EMBL" id="KGQ71104.1"/>
    </source>
</evidence>
<name>A0A0A3BC38_9PAST</name>
<dbReference type="EMBL" id="JSUM01000003">
    <property type="protein sequence ID" value="KGQ71104.1"/>
    <property type="molecule type" value="Genomic_DNA"/>
</dbReference>
<accession>A0A0A3BC38</accession>
<keyword evidence="2" id="KW-0732">Signal</keyword>
<proteinExistence type="predicted"/>
<gene>
    <name evidence="3" type="ORF">OA57_02415</name>
</gene>
<comment type="caution">
    <text evidence="3">The sequence shown here is derived from an EMBL/GenBank/DDBJ whole genome shotgun (WGS) entry which is preliminary data.</text>
</comment>
<feature type="compositionally biased region" description="Low complexity" evidence="1">
    <location>
        <begin position="23"/>
        <end position="35"/>
    </location>
</feature>
<dbReference type="InterPro" id="IPR011250">
    <property type="entry name" value="OMP/PagP_B-barrel"/>
</dbReference>
<dbReference type="SUPFAM" id="SSF56925">
    <property type="entry name" value="OMPA-like"/>
    <property type="match status" value="1"/>
</dbReference>
<evidence type="ECO:0000256" key="2">
    <source>
        <dbReference type="SAM" id="SignalP"/>
    </source>
</evidence>
<evidence type="ECO:0000256" key="1">
    <source>
        <dbReference type="SAM" id="MobiDB-lite"/>
    </source>
</evidence>
<evidence type="ECO:0008006" key="5">
    <source>
        <dbReference type="Google" id="ProtNLM"/>
    </source>
</evidence>
<keyword evidence="4" id="KW-1185">Reference proteome</keyword>
<dbReference type="AlphaFoldDB" id="A0A0A3BC38"/>
<reference evidence="3 4" key="1">
    <citation type="submission" date="2014-11" db="EMBL/GenBank/DDBJ databases">
        <title>Draft genome sequence of Chelonobacter oris 1662T, associated with respiratory disease in Hermann's Tortoises.</title>
        <authorList>
            <person name="Kudirkiene E."/>
            <person name="Hansen M.J."/>
            <person name="Bojesen A.M."/>
        </authorList>
    </citation>
    <scope>NUCLEOTIDE SEQUENCE [LARGE SCALE GENOMIC DNA]</scope>
    <source>
        <strain evidence="3 4">1662</strain>
    </source>
</reference>
<sequence length="361" mass="39327">MQQTYTLTLAACLFGLLTACSSSSSSFSEQKQSSEPTEQPKTAEKAPEKEPEKAPEKEPDKEPEKEPLPTTPNNRTLMIVPSSEGGDAHQPLINDKGVAYYMSGPMDFGDSSDPTKVWDHRTVGTDKEMMNKAGINPDKVHTLVITSDNGTKLGEFRFVNQTYSGYATFSPEKTAPTGNPRHPNKNHENLATYVAEATKFEAVEKLNGTVTYTGHTLGYQDGPKGETPTAGYLGNVTLKADFDNKKISGEMTTRHDGLVKYHWQFMDTKEDAQGNEYDVVSAKGIALSRSDVPLILAETDIKSYDNGKTAGFRGEVQVNDGGTIKRVTDYNGAFAGPNAEEVVGQIGGGEERIMFGARQQH</sequence>